<dbReference type="OrthoDB" id="1724672at2759"/>
<dbReference type="FunFam" id="1.25.40.340:FF:000001">
    <property type="entry name" value="Dihydroxyacetone kinase 1"/>
    <property type="match status" value="1"/>
</dbReference>
<feature type="active site" description="Tele-hemiaminal-histidine intermediate" evidence="11">
    <location>
        <position position="230"/>
    </location>
</feature>
<dbReference type="PANTHER" id="PTHR28629:SF14">
    <property type="entry name" value="DIHYDROXYACETONE KINASE 1"/>
    <property type="match status" value="1"/>
</dbReference>
<comment type="function">
    <text evidence="1">Catalyzes both the phosphorylation of dihydroxyacetone and of glyceraldehyde.</text>
</comment>
<dbReference type="InParanoid" id="A0A3N4MD51"/>
<dbReference type="Gene3D" id="3.40.50.10440">
    <property type="entry name" value="Dihydroxyacetone kinase, domain 1"/>
    <property type="match status" value="1"/>
</dbReference>
<evidence type="ECO:0000256" key="5">
    <source>
        <dbReference type="ARBA" id="ARBA00022741"/>
    </source>
</evidence>
<evidence type="ECO:0000256" key="11">
    <source>
        <dbReference type="PIRSR" id="PIRSR612734-1"/>
    </source>
</evidence>
<dbReference type="EMBL" id="ML121527">
    <property type="protein sequence ID" value="RPB29821.1"/>
    <property type="molecule type" value="Genomic_DNA"/>
</dbReference>
<dbReference type="GO" id="GO:0005524">
    <property type="term" value="F:ATP binding"/>
    <property type="evidence" value="ECO:0007669"/>
    <property type="project" value="UniProtKB-KW"/>
</dbReference>
<evidence type="ECO:0000256" key="2">
    <source>
        <dbReference type="ARBA" id="ARBA00004778"/>
    </source>
</evidence>
<keyword evidence="16" id="KW-1185">Reference proteome</keyword>
<dbReference type="InterPro" id="IPR012734">
    <property type="entry name" value="DhaK_ATP"/>
</dbReference>
<dbReference type="Proteomes" id="UP000267821">
    <property type="component" value="Unassembled WGS sequence"/>
</dbReference>
<gene>
    <name evidence="15" type="ORF">L211DRAFT_844737</name>
</gene>
<dbReference type="SMART" id="SM01120">
    <property type="entry name" value="Dak2"/>
    <property type="match status" value="1"/>
</dbReference>
<dbReference type="PROSITE" id="PS51480">
    <property type="entry name" value="DHAL"/>
    <property type="match status" value="1"/>
</dbReference>
<dbReference type="Pfam" id="PF02733">
    <property type="entry name" value="Dak1"/>
    <property type="match status" value="1"/>
</dbReference>
<evidence type="ECO:0000256" key="3">
    <source>
        <dbReference type="ARBA" id="ARBA00008757"/>
    </source>
</evidence>
<keyword evidence="5" id="KW-0547">Nucleotide-binding</keyword>
<evidence type="ECO:0000256" key="6">
    <source>
        <dbReference type="ARBA" id="ARBA00022777"/>
    </source>
</evidence>
<accession>A0A3N4MD51</accession>
<dbReference type="InterPro" id="IPR004006">
    <property type="entry name" value="DhaK_dom"/>
</dbReference>
<evidence type="ECO:0000259" key="14">
    <source>
        <dbReference type="PROSITE" id="PS51481"/>
    </source>
</evidence>
<keyword evidence="4" id="KW-0808">Transferase</keyword>
<feature type="domain" description="DhaL" evidence="13">
    <location>
        <begin position="391"/>
        <end position="578"/>
    </location>
</feature>
<dbReference type="FunFam" id="3.30.1180.20:FF:000001">
    <property type="entry name" value="Dihydroxyacetone kinase 1"/>
    <property type="match status" value="1"/>
</dbReference>
<sequence>MISAKHFINDPTKLVYQAIKSIPLLNPTVSVDEANKVVYRNHYDSSCARKVSVLSGGGAGHEPSFVAFVGEGMLDVAVSGTIFASPSPSQIYSALGALDRRRKRVEGHSVVMILMNYTGDVMNFGLAAEKAQAAGLKVDMVIVSDDVGVGREKGGKVGRRGIAGTVLVHKIAGAMAEEGCEHEEIKRMAELATENLVSVGASLGHVHVPGHDVSHDTLRTDEIEVGMGIHNEQGFKRMKIPDTTELIKLLLGQLLDENDADRAFLGKISKEDEFVLMVNNLGGVSPLELGGITVEVVDQLGSVYQIKPKRVYSGAFMTSLNGNGISITLLRLEDGEMLQYLDAESRTLGSPSSMHFQDWYKVRKEVDTKADTAKEALATTYKKSGLKLDLKLFQDVVTAGVKNLIDAEKEITKYDSIVGDGDCGIGLKRGAEAVLELVQSGQLGDDAAVTMQKIAEAVERSMDGTSGAIYCCTQDGSERPVTMHDWYTAALSAQQSLSKYTPARPGDRTLIDALFPFLKTLNDTNGDLYAAVEAGRKGAESTRGMKASLGRTVYVGDVGDVPDPGAVGVVKLVEGLGEGLKNNSRRN</sequence>
<feature type="binding site" evidence="12">
    <location>
        <position position="120"/>
    </location>
    <ligand>
        <name>substrate</name>
    </ligand>
</feature>
<feature type="binding site" evidence="12">
    <location>
        <begin position="58"/>
        <end position="61"/>
    </location>
    <ligand>
        <name>substrate</name>
    </ligand>
</feature>
<dbReference type="Gene3D" id="1.25.40.340">
    <property type="match status" value="1"/>
</dbReference>
<dbReference type="InterPro" id="IPR004007">
    <property type="entry name" value="DhaL_dom"/>
</dbReference>
<dbReference type="InterPro" id="IPR050861">
    <property type="entry name" value="Dihydroxyacetone_Kinase"/>
</dbReference>
<comment type="catalytic activity">
    <reaction evidence="10">
        <text>dihydroxyacetone + ATP = dihydroxyacetone phosphate + ADP + H(+)</text>
        <dbReference type="Rhea" id="RHEA:15773"/>
        <dbReference type="ChEBI" id="CHEBI:15378"/>
        <dbReference type="ChEBI" id="CHEBI:16016"/>
        <dbReference type="ChEBI" id="CHEBI:30616"/>
        <dbReference type="ChEBI" id="CHEBI:57642"/>
        <dbReference type="ChEBI" id="CHEBI:456216"/>
        <dbReference type="EC" id="2.7.1.29"/>
    </reaction>
</comment>
<name>A0A3N4MD51_9PEZI</name>
<dbReference type="SUPFAM" id="SSF82549">
    <property type="entry name" value="DAK1/DegV-like"/>
    <property type="match status" value="1"/>
</dbReference>
<keyword evidence="7" id="KW-0319">Glycerol metabolism</keyword>
<dbReference type="AlphaFoldDB" id="A0A3N4MD51"/>
<dbReference type="PANTHER" id="PTHR28629">
    <property type="entry name" value="TRIOKINASE/FMN CYCLASE"/>
    <property type="match status" value="1"/>
</dbReference>
<evidence type="ECO:0000256" key="4">
    <source>
        <dbReference type="ARBA" id="ARBA00022679"/>
    </source>
</evidence>
<comment type="pathway">
    <text evidence="2">Polyol metabolism; glycerol fermentation; glycerone phosphate from glycerol (oxidative route): step 2/2.</text>
</comment>
<dbReference type="Gene3D" id="3.30.1180.20">
    <property type="entry name" value="Dihydroxyacetone kinase, domain 2"/>
    <property type="match status" value="1"/>
</dbReference>
<dbReference type="STRING" id="1051890.A0A3N4MD51"/>
<evidence type="ECO:0000256" key="1">
    <source>
        <dbReference type="ARBA" id="ARBA00003264"/>
    </source>
</evidence>
<dbReference type="UniPathway" id="UPA00617">
    <property type="reaction ID" value="UER00669"/>
</dbReference>
<reference evidence="15 16" key="1">
    <citation type="journal article" date="2018" name="Nat. Ecol. Evol.">
        <title>Pezizomycetes genomes reveal the molecular basis of ectomycorrhizal truffle lifestyle.</title>
        <authorList>
            <person name="Murat C."/>
            <person name="Payen T."/>
            <person name="Noel B."/>
            <person name="Kuo A."/>
            <person name="Morin E."/>
            <person name="Chen J."/>
            <person name="Kohler A."/>
            <person name="Krizsan K."/>
            <person name="Balestrini R."/>
            <person name="Da Silva C."/>
            <person name="Montanini B."/>
            <person name="Hainaut M."/>
            <person name="Levati E."/>
            <person name="Barry K.W."/>
            <person name="Belfiori B."/>
            <person name="Cichocki N."/>
            <person name="Clum A."/>
            <person name="Dockter R.B."/>
            <person name="Fauchery L."/>
            <person name="Guy J."/>
            <person name="Iotti M."/>
            <person name="Le Tacon F."/>
            <person name="Lindquist E.A."/>
            <person name="Lipzen A."/>
            <person name="Malagnac F."/>
            <person name="Mello A."/>
            <person name="Molinier V."/>
            <person name="Miyauchi S."/>
            <person name="Poulain J."/>
            <person name="Riccioni C."/>
            <person name="Rubini A."/>
            <person name="Sitrit Y."/>
            <person name="Splivallo R."/>
            <person name="Traeger S."/>
            <person name="Wang M."/>
            <person name="Zifcakova L."/>
            <person name="Wipf D."/>
            <person name="Zambonelli A."/>
            <person name="Paolocci F."/>
            <person name="Nowrousian M."/>
            <person name="Ottonello S."/>
            <person name="Baldrian P."/>
            <person name="Spatafora J.W."/>
            <person name="Henrissat B."/>
            <person name="Nagy L.G."/>
            <person name="Aury J.M."/>
            <person name="Wincker P."/>
            <person name="Grigoriev I.V."/>
            <person name="Bonfante P."/>
            <person name="Martin F.M."/>
        </authorList>
    </citation>
    <scope>NUCLEOTIDE SEQUENCE [LARGE SCALE GENOMIC DNA]</scope>
    <source>
        <strain evidence="15 16">ATCC MYA-4762</strain>
    </source>
</reference>
<evidence type="ECO:0000256" key="12">
    <source>
        <dbReference type="PIRSR" id="PIRSR612734-2"/>
    </source>
</evidence>
<dbReference type="SUPFAM" id="SSF101473">
    <property type="entry name" value="DhaL-like"/>
    <property type="match status" value="1"/>
</dbReference>
<comment type="similarity">
    <text evidence="3">Belongs to the dihydroxyacetone kinase (DAK) family.</text>
</comment>
<keyword evidence="6 15" id="KW-0418">Kinase</keyword>
<evidence type="ECO:0000256" key="9">
    <source>
        <dbReference type="ARBA" id="ARBA00047974"/>
    </source>
</evidence>
<evidence type="ECO:0000313" key="16">
    <source>
        <dbReference type="Proteomes" id="UP000267821"/>
    </source>
</evidence>
<evidence type="ECO:0000256" key="7">
    <source>
        <dbReference type="ARBA" id="ARBA00022798"/>
    </source>
</evidence>
<dbReference type="Pfam" id="PF02734">
    <property type="entry name" value="Dak2"/>
    <property type="match status" value="1"/>
</dbReference>
<dbReference type="FunCoup" id="A0A3N4MD51">
    <property type="interactions" value="523"/>
</dbReference>
<protein>
    <submittedName>
        <fullName evidence="15">Dihydroxyacetone kinase</fullName>
    </submittedName>
</protein>
<evidence type="ECO:0000259" key="13">
    <source>
        <dbReference type="PROSITE" id="PS51480"/>
    </source>
</evidence>
<dbReference type="GO" id="GO:0019588">
    <property type="term" value="P:anaerobic glycerol catabolic process"/>
    <property type="evidence" value="ECO:0007669"/>
    <property type="project" value="UniProtKB-UniPathway"/>
</dbReference>
<proteinExistence type="inferred from homology"/>
<dbReference type="GO" id="GO:0050354">
    <property type="term" value="F:triokinase activity"/>
    <property type="evidence" value="ECO:0007669"/>
    <property type="project" value="UniProtKB-EC"/>
</dbReference>
<keyword evidence="8" id="KW-0067">ATP-binding</keyword>
<evidence type="ECO:0000256" key="10">
    <source>
        <dbReference type="ARBA" id="ARBA00048898"/>
    </source>
</evidence>
<feature type="domain" description="DhaK" evidence="14">
    <location>
        <begin position="10"/>
        <end position="350"/>
    </location>
</feature>
<dbReference type="PROSITE" id="PS51481">
    <property type="entry name" value="DHAK"/>
    <property type="match status" value="1"/>
</dbReference>
<dbReference type="NCBIfam" id="TIGR02361">
    <property type="entry name" value="dak_ATP"/>
    <property type="match status" value="1"/>
</dbReference>
<dbReference type="FunFam" id="3.40.50.10440:FF:000001">
    <property type="entry name" value="Dihydroxyacetone kinase, DhaK subunit"/>
    <property type="match status" value="1"/>
</dbReference>
<organism evidence="15 16">
    <name type="scientific">Terfezia boudieri ATCC MYA-4762</name>
    <dbReference type="NCBI Taxonomy" id="1051890"/>
    <lineage>
        <taxon>Eukaryota</taxon>
        <taxon>Fungi</taxon>
        <taxon>Dikarya</taxon>
        <taxon>Ascomycota</taxon>
        <taxon>Pezizomycotina</taxon>
        <taxon>Pezizomycetes</taxon>
        <taxon>Pezizales</taxon>
        <taxon>Pezizaceae</taxon>
        <taxon>Terfezia</taxon>
    </lineage>
</organism>
<comment type="catalytic activity">
    <reaction evidence="9">
        <text>D-glyceraldehyde + ATP = D-glyceraldehyde 3-phosphate + ADP + H(+)</text>
        <dbReference type="Rhea" id="RHEA:13941"/>
        <dbReference type="ChEBI" id="CHEBI:15378"/>
        <dbReference type="ChEBI" id="CHEBI:17378"/>
        <dbReference type="ChEBI" id="CHEBI:30616"/>
        <dbReference type="ChEBI" id="CHEBI:59776"/>
        <dbReference type="ChEBI" id="CHEBI:456216"/>
        <dbReference type="EC" id="2.7.1.28"/>
    </reaction>
</comment>
<dbReference type="GO" id="GO:0004371">
    <property type="term" value="F:glycerone kinase activity"/>
    <property type="evidence" value="ECO:0007669"/>
    <property type="project" value="UniProtKB-EC"/>
</dbReference>
<evidence type="ECO:0000313" key="15">
    <source>
        <dbReference type="EMBL" id="RPB29821.1"/>
    </source>
</evidence>
<evidence type="ECO:0000256" key="8">
    <source>
        <dbReference type="ARBA" id="ARBA00022840"/>
    </source>
</evidence>
<dbReference type="GO" id="GO:0005829">
    <property type="term" value="C:cytosol"/>
    <property type="evidence" value="ECO:0007669"/>
    <property type="project" value="TreeGrafter"/>
</dbReference>
<dbReference type="InterPro" id="IPR036117">
    <property type="entry name" value="DhaL_dom_sf"/>
</dbReference>